<dbReference type="GeneID" id="34610440"/>
<protein>
    <submittedName>
        <fullName evidence="1">Uncharacterized protein</fullName>
    </submittedName>
</protein>
<keyword evidence="2" id="KW-1185">Reference proteome</keyword>
<dbReference type="Proteomes" id="UP000184188">
    <property type="component" value="Unassembled WGS sequence"/>
</dbReference>
<name>A0A1L9S8W9_9EURO</name>
<reference evidence="2" key="1">
    <citation type="journal article" date="2017" name="Genome Biol.">
        <title>Comparative genomics reveals high biological diversity and specific adaptations in the industrially and medically important fungal genus Aspergillus.</title>
        <authorList>
            <person name="de Vries R.P."/>
            <person name="Riley R."/>
            <person name="Wiebenga A."/>
            <person name="Aguilar-Osorio G."/>
            <person name="Amillis S."/>
            <person name="Uchima C.A."/>
            <person name="Anderluh G."/>
            <person name="Asadollahi M."/>
            <person name="Askin M."/>
            <person name="Barry K."/>
            <person name="Battaglia E."/>
            <person name="Bayram O."/>
            <person name="Benocci T."/>
            <person name="Braus-Stromeyer S.A."/>
            <person name="Caldana C."/>
            <person name="Canovas D."/>
            <person name="Cerqueira G.C."/>
            <person name="Chen F."/>
            <person name="Chen W."/>
            <person name="Choi C."/>
            <person name="Clum A."/>
            <person name="Dos Santos R.A."/>
            <person name="Damasio A.R."/>
            <person name="Diallinas G."/>
            <person name="Emri T."/>
            <person name="Fekete E."/>
            <person name="Flipphi M."/>
            <person name="Freyberg S."/>
            <person name="Gallo A."/>
            <person name="Gournas C."/>
            <person name="Habgood R."/>
            <person name="Hainaut M."/>
            <person name="Harispe M.L."/>
            <person name="Henrissat B."/>
            <person name="Hilden K.S."/>
            <person name="Hope R."/>
            <person name="Hossain A."/>
            <person name="Karabika E."/>
            <person name="Karaffa L."/>
            <person name="Karanyi Z."/>
            <person name="Krasevec N."/>
            <person name="Kuo A."/>
            <person name="Kusch H."/>
            <person name="LaButti K."/>
            <person name="Lagendijk E.L."/>
            <person name="Lapidus A."/>
            <person name="Levasseur A."/>
            <person name="Lindquist E."/>
            <person name="Lipzen A."/>
            <person name="Logrieco A.F."/>
            <person name="MacCabe A."/>
            <person name="Maekelae M.R."/>
            <person name="Malavazi I."/>
            <person name="Melin P."/>
            <person name="Meyer V."/>
            <person name="Mielnichuk N."/>
            <person name="Miskei M."/>
            <person name="Molnar A.P."/>
            <person name="Mule G."/>
            <person name="Ngan C.Y."/>
            <person name="Orejas M."/>
            <person name="Orosz E."/>
            <person name="Ouedraogo J.P."/>
            <person name="Overkamp K.M."/>
            <person name="Park H.-S."/>
            <person name="Perrone G."/>
            <person name="Piumi F."/>
            <person name="Punt P.J."/>
            <person name="Ram A.F."/>
            <person name="Ramon A."/>
            <person name="Rauscher S."/>
            <person name="Record E."/>
            <person name="Riano-Pachon D.M."/>
            <person name="Robert V."/>
            <person name="Roehrig J."/>
            <person name="Ruller R."/>
            <person name="Salamov A."/>
            <person name="Salih N.S."/>
            <person name="Samson R.A."/>
            <person name="Sandor E."/>
            <person name="Sanguinetti M."/>
            <person name="Schuetze T."/>
            <person name="Sepcic K."/>
            <person name="Shelest E."/>
            <person name="Sherlock G."/>
            <person name="Sophianopoulou V."/>
            <person name="Squina F.M."/>
            <person name="Sun H."/>
            <person name="Susca A."/>
            <person name="Todd R.B."/>
            <person name="Tsang A."/>
            <person name="Unkles S.E."/>
            <person name="van de Wiele N."/>
            <person name="van Rossen-Uffink D."/>
            <person name="Oliveira J.V."/>
            <person name="Vesth T.C."/>
            <person name="Visser J."/>
            <person name="Yu J.-H."/>
            <person name="Zhou M."/>
            <person name="Andersen M.R."/>
            <person name="Archer D.B."/>
            <person name="Baker S.E."/>
            <person name="Benoit I."/>
            <person name="Brakhage A.A."/>
            <person name="Braus G.H."/>
            <person name="Fischer R."/>
            <person name="Frisvad J.C."/>
            <person name="Goldman G.H."/>
            <person name="Houbraken J."/>
            <person name="Oakley B."/>
            <person name="Pocsi I."/>
            <person name="Scazzocchio C."/>
            <person name="Seiboth B."/>
            <person name="vanKuyk P.A."/>
            <person name="Wortman J."/>
            <person name="Dyer P.S."/>
            <person name="Grigoriev I.V."/>
        </authorList>
    </citation>
    <scope>NUCLEOTIDE SEQUENCE [LARGE SCALE GENOMIC DNA]</scope>
    <source>
        <strain evidence="2">CBS 506.65</strain>
    </source>
</reference>
<evidence type="ECO:0000313" key="2">
    <source>
        <dbReference type="Proteomes" id="UP000184188"/>
    </source>
</evidence>
<dbReference type="VEuPathDB" id="FungiDB:ASPZODRAFT_136073"/>
<organism evidence="1 2">
    <name type="scientific">Penicilliopsis zonata CBS 506.65</name>
    <dbReference type="NCBI Taxonomy" id="1073090"/>
    <lineage>
        <taxon>Eukaryota</taxon>
        <taxon>Fungi</taxon>
        <taxon>Dikarya</taxon>
        <taxon>Ascomycota</taxon>
        <taxon>Pezizomycotina</taxon>
        <taxon>Eurotiomycetes</taxon>
        <taxon>Eurotiomycetidae</taxon>
        <taxon>Eurotiales</taxon>
        <taxon>Aspergillaceae</taxon>
        <taxon>Penicilliopsis</taxon>
    </lineage>
</organism>
<dbReference type="OrthoDB" id="4918190at2759"/>
<dbReference type="EMBL" id="KV878351">
    <property type="protein sequence ID" value="OJJ43622.1"/>
    <property type="molecule type" value="Genomic_DNA"/>
</dbReference>
<evidence type="ECO:0000313" key="1">
    <source>
        <dbReference type="EMBL" id="OJJ43622.1"/>
    </source>
</evidence>
<dbReference type="AlphaFoldDB" id="A0A1L9S8W9"/>
<accession>A0A1L9S8W9</accession>
<dbReference type="RefSeq" id="XP_022578132.1">
    <property type="nucleotide sequence ID" value="XM_022723975.1"/>
</dbReference>
<sequence>MSRASTIGGGDGVIVTSTTEAYIIEYQPVTAHGNAAVSDANSKTAVSYLPGQAVLKPAAFDQNVASTKQGVVHVPIPNPPSLTKSATLQNILLDLNSANDARVNAVSLYYDKHLVVKTDTSNTSTFHIDFITAEAASYAYRPPTGICVSLDLRFPNSDSSIDLYSVSLIYKAA</sequence>
<proteinExistence type="predicted"/>
<gene>
    <name evidence="1" type="ORF">ASPZODRAFT_136073</name>
</gene>